<gene>
    <name evidence="3" type="ORF">HPB48_010707</name>
</gene>
<feature type="domain" description="Myb/SANT-like DNA-binding" evidence="2">
    <location>
        <begin position="20"/>
        <end position="83"/>
    </location>
</feature>
<dbReference type="Proteomes" id="UP000821853">
    <property type="component" value="Chromosome 3"/>
</dbReference>
<dbReference type="AlphaFoldDB" id="A0A9J6GCR1"/>
<dbReference type="Pfam" id="PF13837">
    <property type="entry name" value="Myb_DNA-bind_4"/>
    <property type="match status" value="1"/>
</dbReference>
<dbReference type="GO" id="GO:0016604">
    <property type="term" value="C:nuclear body"/>
    <property type="evidence" value="ECO:0007669"/>
    <property type="project" value="TreeGrafter"/>
</dbReference>
<keyword evidence="4" id="KW-1185">Reference proteome</keyword>
<dbReference type="InterPro" id="IPR044822">
    <property type="entry name" value="Myb_DNA-bind_4"/>
</dbReference>
<sequence>MADLHNQEPPMRGATRKKHRVHWSERETWALIRLWEDNLEELRAQKHNGNVYGSIAAQLTAAGIPRTKAQVHSKIENLGQTFR</sequence>
<organism evidence="3 4">
    <name type="scientific">Haemaphysalis longicornis</name>
    <name type="common">Bush tick</name>
    <dbReference type="NCBI Taxonomy" id="44386"/>
    <lineage>
        <taxon>Eukaryota</taxon>
        <taxon>Metazoa</taxon>
        <taxon>Ecdysozoa</taxon>
        <taxon>Arthropoda</taxon>
        <taxon>Chelicerata</taxon>
        <taxon>Arachnida</taxon>
        <taxon>Acari</taxon>
        <taxon>Parasitiformes</taxon>
        <taxon>Ixodida</taxon>
        <taxon>Ixodoidea</taxon>
        <taxon>Ixodidae</taxon>
        <taxon>Haemaphysalinae</taxon>
        <taxon>Haemaphysalis</taxon>
    </lineage>
</organism>
<reference evidence="3 4" key="1">
    <citation type="journal article" date="2020" name="Cell">
        <title>Large-Scale Comparative Analyses of Tick Genomes Elucidate Their Genetic Diversity and Vector Capacities.</title>
        <authorList>
            <consortium name="Tick Genome and Microbiome Consortium (TIGMIC)"/>
            <person name="Jia N."/>
            <person name="Wang J."/>
            <person name="Shi W."/>
            <person name="Du L."/>
            <person name="Sun Y."/>
            <person name="Zhan W."/>
            <person name="Jiang J.F."/>
            <person name="Wang Q."/>
            <person name="Zhang B."/>
            <person name="Ji P."/>
            <person name="Bell-Sakyi L."/>
            <person name="Cui X.M."/>
            <person name="Yuan T.T."/>
            <person name="Jiang B.G."/>
            <person name="Yang W.F."/>
            <person name="Lam T.T."/>
            <person name="Chang Q.C."/>
            <person name="Ding S.J."/>
            <person name="Wang X.J."/>
            <person name="Zhu J.G."/>
            <person name="Ruan X.D."/>
            <person name="Zhao L."/>
            <person name="Wei J.T."/>
            <person name="Ye R.Z."/>
            <person name="Que T.C."/>
            <person name="Du C.H."/>
            <person name="Zhou Y.H."/>
            <person name="Cheng J.X."/>
            <person name="Dai P.F."/>
            <person name="Guo W.B."/>
            <person name="Han X.H."/>
            <person name="Huang E.J."/>
            <person name="Li L.F."/>
            <person name="Wei W."/>
            <person name="Gao Y.C."/>
            <person name="Liu J.Z."/>
            <person name="Shao H.Z."/>
            <person name="Wang X."/>
            <person name="Wang C.C."/>
            <person name="Yang T.C."/>
            <person name="Huo Q.B."/>
            <person name="Li W."/>
            <person name="Chen H.Y."/>
            <person name="Chen S.E."/>
            <person name="Zhou L.G."/>
            <person name="Ni X.B."/>
            <person name="Tian J.H."/>
            <person name="Sheng Y."/>
            <person name="Liu T."/>
            <person name="Pan Y.S."/>
            <person name="Xia L.Y."/>
            <person name="Li J."/>
            <person name="Zhao F."/>
            <person name="Cao W.C."/>
        </authorList>
    </citation>
    <scope>NUCLEOTIDE SEQUENCE [LARGE SCALE GENOMIC DNA]</scope>
    <source>
        <strain evidence="3">HaeL-2018</strain>
    </source>
</reference>
<dbReference type="GO" id="GO:0045893">
    <property type="term" value="P:positive regulation of DNA-templated transcription"/>
    <property type="evidence" value="ECO:0007669"/>
    <property type="project" value="TreeGrafter"/>
</dbReference>
<evidence type="ECO:0000313" key="4">
    <source>
        <dbReference type="Proteomes" id="UP000821853"/>
    </source>
</evidence>
<dbReference type="OrthoDB" id="6493590at2759"/>
<accession>A0A9J6GCR1</accession>
<evidence type="ECO:0000256" key="1">
    <source>
        <dbReference type="SAM" id="MobiDB-lite"/>
    </source>
</evidence>
<dbReference type="Gene3D" id="1.10.10.60">
    <property type="entry name" value="Homeodomain-like"/>
    <property type="match status" value="1"/>
</dbReference>
<dbReference type="PANTHER" id="PTHR22666:SF3">
    <property type="entry name" value="MYB_SANT-LIKE DNA-BINDING DOMAIN-CONTAINING PROTEIN 1"/>
    <property type="match status" value="1"/>
</dbReference>
<evidence type="ECO:0000313" key="3">
    <source>
        <dbReference type="EMBL" id="KAH9372172.1"/>
    </source>
</evidence>
<dbReference type="EMBL" id="JABSTR010000005">
    <property type="protein sequence ID" value="KAH9372172.1"/>
    <property type="molecule type" value="Genomic_DNA"/>
</dbReference>
<dbReference type="InterPro" id="IPR026095">
    <property type="entry name" value="Myb/SANT-like_DNA-bd_dom_prot"/>
</dbReference>
<feature type="region of interest" description="Disordered" evidence="1">
    <location>
        <begin position="1"/>
        <end position="21"/>
    </location>
</feature>
<proteinExistence type="predicted"/>
<protein>
    <recommendedName>
        <fullName evidence="2">Myb/SANT-like DNA-binding domain-containing protein</fullName>
    </recommendedName>
</protein>
<name>A0A9J6GCR1_HAELO</name>
<dbReference type="PANTHER" id="PTHR22666">
    <property type="entry name" value="MYB_SANT-LIKE DNA-BINDING DOMAIN-CONTAINING PROTEIN 1"/>
    <property type="match status" value="1"/>
</dbReference>
<dbReference type="VEuPathDB" id="VectorBase:HLOH_057993"/>
<comment type="caution">
    <text evidence="3">The sequence shown here is derived from an EMBL/GenBank/DDBJ whole genome shotgun (WGS) entry which is preliminary data.</text>
</comment>
<evidence type="ECO:0000259" key="2">
    <source>
        <dbReference type="Pfam" id="PF13837"/>
    </source>
</evidence>